<reference evidence="4 5" key="1">
    <citation type="submission" date="2019-02" db="EMBL/GenBank/DDBJ databases">
        <title>Investigation of anaerobic lignin degradation for improved lignocellulosic biofuels.</title>
        <authorList>
            <person name="Deangelis K."/>
        </authorList>
    </citation>
    <scope>NUCLEOTIDE SEQUENCE [LARGE SCALE GENOMIC DNA]</scope>
    <source>
        <strain evidence="4 5">159R</strain>
    </source>
</reference>
<dbReference type="EMBL" id="SJOI01000001">
    <property type="protein sequence ID" value="TCL04161.1"/>
    <property type="molecule type" value="Genomic_DNA"/>
</dbReference>
<dbReference type="Proteomes" id="UP000294555">
    <property type="component" value="Unassembled WGS sequence"/>
</dbReference>
<keyword evidence="1" id="KW-0175">Coiled coil</keyword>
<evidence type="ECO:0000256" key="1">
    <source>
        <dbReference type="SAM" id="Coils"/>
    </source>
</evidence>
<feature type="chain" id="PRO_5020437854" evidence="2">
    <location>
        <begin position="27"/>
        <end position="196"/>
    </location>
</feature>
<feature type="coiled-coil region" evidence="1">
    <location>
        <begin position="28"/>
        <end position="55"/>
    </location>
</feature>
<comment type="caution">
    <text evidence="4">The sequence shown here is derived from an EMBL/GenBank/DDBJ whole genome shotgun (WGS) entry which is preliminary data.</text>
</comment>
<name>A0A4R1NEN8_9GAMM</name>
<dbReference type="NCBIfam" id="NF008575">
    <property type="entry name" value="PRK11530.1"/>
    <property type="match status" value="1"/>
</dbReference>
<dbReference type="AlphaFoldDB" id="A0A4R1NEN8"/>
<dbReference type="RefSeq" id="WP_132922962.1">
    <property type="nucleotide sequence ID" value="NZ_SJOI01000001.1"/>
</dbReference>
<feature type="signal peptide" evidence="2">
    <location>
        <begin position="1"/>
        <end position="26"/>
    </location>
</feature>
<gene>
    <name evidence="4" type="ORF">EZJ58_2270</name>
</gene>
<evidence type="ECO:0000259" key="3">
    <source>
        <dbReference type="Pfam" id="PF11622"/>
    </source>
</evidence>
<dbReference type="InterPro" id="IPR037125">
    <property type="entry name" value="YajI-like_sf"/>
</dbReference>
<organism evidence="4 5">
    <name type="scientific">Sodalis ligni</name>
    <dbReference type="NCBI Taxonomy" id="2697027"/>
    <lineage>
        <taxon>Bacteria</taxon>
        <taxon>Pseudomonadati</taxon>
        <taxon>Pseudomonadota</taxon>
        <taxon>Gammaproteobacteria</taxon>
        <taxon>Enterobacterales</taxon>
        <taxon>Bruguierivoracaceae</taxon>
        <taxon>Sodalis</taxon>
    </lineage>
</organism>
<evidence type="ECO:0000313" key="5">
    <source>
        <dbReference type="Proteomes" id="UP000294555"/>
    </source>
</evidence>
<keyword evidence="5" id="KW-1185">Reference proteome</keyword>
<accession>A0A4R1NEN8</accession>
<keyword evidence="2" id="KW-0732">Signal</keyword>
<dbReference type="OrthoDB" id="6504692at2"/>
<evidence type="ECO:0000313" key="4">
    <source>
        <dbReference type="EMBL" id="TCL04161.1"/>
    </source>
</evidence>
<feature type="domain" description="DUF3251" evidence="3">
    <location>
        <begin position="20"/>
        <end position="177"/>
    </location>
</feature>
<evidence type="ECO:0000256" key="2">
    <source>
        <dbReference type="SAM" id="SignalP"/>
    </source>
</evidence>
<dbReference type="InterPro" id="IPR021658">
    <property type="entry name" value="DUF3251"/>
</dbReference>
<proteinExistence type="predicted"/>
<dbReference type="PROSITE" id="PS51257">
    <property type="entry name" value="PROKAR_LIPOPROTEIN"/>
    <property type="match status" value="1"/>
</dbReference>
<sequence>MTIAYRPTCVVVALLLLAGCARQPNANAPALKNEMGQLNQRLDYLNNQVSALMQQNALNAQSTSGVYIYPAAQTAAEVESQVGKLQVSLSPIETEANGSRTLMRIRTTDNQPLTPFSATVDWGQVDPATGKPLTADALSQSIVVPASLLPKSDAAIELRLSGLAPEQVGFVRLHDIIKISPDSPPPPDAVKPLSQQ</sequence>
<protein>
    <submittedName>
        <fullName evidence="4">Uncharacterized protein DUF3251</fullName>
    </submittedName>
</protein>
<dbReference type="Pfam" id="PF11622">
    <property type="entry name" value="DUF3251"/>
    <property type="match status" value="1"/>
</dbReference>
<dbReference type="Gene3D" id="2.60.40.1620">
    <property type="entry name" value="Lipoprotein YajI-like"/>
    <property type="match status" value="1"/>
</dbReference>